<dbReference type="InterPro" id="IPR001245">
    <property type="entry name" value="Ser-Thr/Tyr_kinase_cat_dom"/>
</dbReference>
<evidence type="ECO:0000256" key="14">
    <source>
        <dbReference type="ARBA" id="ARBA00047899"/>
    </source>
</evidence>
<organism evidence="24 25">
    <name type="scientific">Linum tenue</name>
    <dbReference type="NCBI Taxonomy" id="586396"/>
    <lineage>
        <taxon>Eukaryota</taxon>
        <taxon>Viridiplantae</taxon>
        <taxon>Streptophyta</taxon>
        <taxon>Embryophyta</taxon>
        <taxon>Tracheophyta</taxon>
        <taxon>Spermatophyta</taxon>
        <taxon>Magnoliopsida</taxon>
        <taxon>eudicotyledons</taxon>
        <taxon>Gunneridae</taxon>
        <taxon>Pentapetalae</taxon>
        <taxon>rosids</taxon>
        <taxon>fabids</taxon>
        <taxon>Malpighiales</taxon>
        <taxon>Linaceae</taxon>
        <taxon>Linum</taxon>
    </lineage>
</organism>
<dbReference type="GO" id="GO:0005886">
    <property type="term" value="C:plasma membrane"/>
    <property type="evidence" value="ECO:0007669"/>
    <property type="project" value="UniProtKB-SubCell"/>
</dbReference>
<evidence type="ECO:0000256" key="9">
    <source>
        <dbReference type="ARBA" id="ARBA00022840"/>
    </source>
</evidence>
<evidence type="ECO:0000256" key="1">
    <source>
        <dbReference type="ARBA" id="ARBA00004251"/>
    </source>
</evidence>
<dbReference type="SUPFAM" id="SSF56112">
    <property type="entry name" value="Protein kinase-like (PK-like)"/>
    <property type="match status" value="1"/>
</dbReference>
<keyword evidence="5 19" id="KW-0812">Transmembrane</keyword>
<dbReference type="FunFam" id="3.30.200.20:FF:000195">
    <property type="entry name" value="G-type lectin S-receptor-like serine/threonine-protein kinase"/>
    <property type="match status" value="1"/>
</dbReference>
<evidence type="ECO:0000256" key="19">
    <source>
        <dbReference type="SAM" id="Phobius"/>
    </source>
</evidence>
<dbReference type="PROSITE" id="PS00107">
    <property type="entry name" value="PROTEIN_KINASE_ATP"/>
    <property type="match status" value="1"/>
</dbReference>
<sequence length="876" mass="98296">MFNHGCQRISVCVGRKMGFSSLFLLYILLLLSLCSCYYGDTISINKPLKDGSLVISKGGKFALGFFSPVGDNGKSGSSSRYLGIWYNKVPKQTVVWVANRDDPIKDSSGEVSVDNYGNLILFSSHSPEVQLWSTNASKEAMPMGFNASAGAAAQLFDSGNLVLFRGGRGMVWQSFDHPTDTILQGMKFGLNRTSGALSSLTSWRSSDDPGTGDYSLKLDPRGSPQLFLIKGTTRREPYWRSAPWPWKKYPHVYNYTFENNEAGVMFSYHTYDPSITIRIVLDGVGILKPMAWHERDGNGDWREFWSAPKLRCDLYAHCGEYGSCDPLRVNTFECSCLPGYEPKNPMEWSLRDGSDGCVSKRVNSSSTCGEGDGFLRLEHVKLPDSSHAIWVDVLLSSSIDLECGKICLSNCSCSAYAIVNANEEKRLCLQWHGVLVDTTNRGTTDGYDLYVRVDAVELAGRSTDLDGLPKRRSMVAVMGASVTAAWFVIVSFYLVLRRKRQVKDKANSRRSDQSTDGSLVYRERMGNELPIGSGMRTYHQDLRFFSLSSISAATDDFSPAHKLGHGGFGVVYKGQLPDGQEIAVKVLSKNSGQGTEEFENEAELIAKLQHRNLVKLLGCCIEHHQQMLVYEYLANRSLDSVLFDETRKVSLNWNKRYNIMVGIARGILYLHQDSRLRVIHRDLKTSNILLDADMNPKISDFGTARMFKGDLLGDRTHRIVGTYGYMSPEYAVLGHFSTKSDVFSFGVVLLEIISGIRINAFCEEDQPQNLIGHVWELWKVDTERVMQVVDPSLEDEKEKRFEDILRCIQTALLCVQEKADDRPDMLAVLLMLNGERTLPSPKQPAFIFREHPLMSKQEEEEQCSINQVTITMCLSR</sequence>
<keyword evidence="8 16" id="KW-0418">Kinase</keyword>
<evidence type="ECO:0000259" key="20">
    <source>
        <dbReference type="PROSITE" id="PS50011"/>
    </source>
</evidence>
<feature type="domain" description="Bulb-type lectin" evidence="22">
    <location>
        <begin position="39"/>
        <end position="176"/>
    </location>
</feature>
<keyword evidence="3 16" id="KW-0723">Serine/threonine-protein kinase</keyword>
<dbReference type="PROSITE" id="PS50927">
    <property type="entry name" value="BULB_LECTIN"/>
    <property type="match status" value="1"/>
</dbReference>
<feature type="transmembrane region" description="Helical" evidence="19">
    <location>
        <begin position="474"/>
        <end position="496"/>
    </location>
</feature>
<proteinExistence type="inferred from homology"/>
<dbReference type="GO" id="GO:0004674">
    <property type="term" value="F:protein serine/threonine kinase activity"/>
    <property type="evidence" value="ECO:0007669"/>
    <property type="project" value="UniProtKB-KW"/>
</dbReference>
<feature type="domain" description="EGF-like" evidence="21">
    <location>
        <begin position="308"/>
        <end position="346"/>
    </location>
</feature>
<feature type="domain" description="Protein kinase" evidence="20">
    <location>
        <begin position="557"/>
        <end position="854"/>
    </location>
</feature>
<dbReference type="AlphaFoldDB" id="A0AAV0PBG2"/>
<evidence type="ECO:0000256" key="15">
    <source>
        <dbReference type="ARBA" id="ARBA00048679"/>
    </source>
</evidence>
<keyword evidence="11 19" id="KW-0472">Membrane</keyword>
<evidence type="ECO:0000256" key="6">
    <source>
        <dbReference type="ARBA" id="ARBA00022729"/>
    </source>
</evidence>
<keyword evidence="25" id="KW-1185">Reference proteome</keyword>
<evidence type="ECO:0000256" key="3">
    <source>
        <dbReference type="ARBA" id="ARBA00022527"/>
    </source>
</evidence>
<keyword evidence="6" id="KW-0732">Signal</keyword>
<dbReference type="Proteomes" id="UP001154282">
    <property type="component" value="Unassembled WGS sequence"/>
</dbReference>
<dbReference type="FunFam" id="2.90.10.10:FF:000005">
    <property type="entry name" value="G-type lectin S-receptor-like serine/threonine-protein kinase"/>
    <property type="match status" value="1"/>
</dbReference>
<keyword evidence="17" id="KW-0245">EGF-like domain</keyword>
<dbReference type="PROSITE" id="PS50026">
    <property type="entry name" value="EGF_3"/>
    <property type="match status" value="1"/>
</dbReference>
<dbReference type="PROSITE" id="PS50948">
    <property type="entry name" value="PAN"/>
    <property type="match status" value="1"/>
</dbReference>
<dbReference type="PANTHER" id="PTHR27002:SF808">
    <property type="entry name" value="NON-SPECIFIC SERINE_THREONINE PROTEIN KINASE"/>
    <property type="match status" value="1"/>
</dbReference>
<dbReference type="InterPro" id="IPR008271">
    <property type="entry name" value="Ser/Thr_kinase_AS"/>
</dbReference>
<evidence type="ECO:0000256" key="7">
    <source>
        <dbReference type="ARBA" id="ARBA00022741"/>
    </source>
</evidence>
<dbReference type="Pfam" id="PF01453">
    <property type="entry name" value="B_lectin"/>
    <property type="match status" value="1"/>
</dbReference>
<evidence type="ECO:0000256" key="16">
    <source>
        <dbReference type="PIRNR" id="PIRNR000641"/>
    </source>
</evidence>
<evidence type="ECO:0000313" key="24">
    <source>
        <dbReference type="EMBL" id="CAI0467910.1"/>
    </source>
</evidence>
<dbReference type="InterPro" id="IPR011009">
    <property type="entry name" value="Kinase-like_dom_sf"/>
</dbReference>
<reference evidence="24" key="1">
    <citation type="submission" date="2022-08" db="EMBL/GenBank/DDBJ databases">
        <authorList>
            <person name="Gutierrez-Valencia J."/>
        </authorList>
    </citation>
    <scope>NUCLEOTIDE SEQUENCE</scope>
</reference>
<evidence type="ECO:0000259" key="21">
    <source>
        <dbReference type="PROSITE" id="PS50026"/>
    </source>
</evidence>
<dbReference type="InterPro" id="IPR001480">
    <property type="entry name" value="Bulb-type_lectin_dom"/>
</dbReference>
<comment type="caution">
    <text evidence="24">The sequence shown here is derived from an EMBL/GenBank/DDBJ whole genome shotgun (WGS) entry which is preliminary data.</text>
</comment>
<evidence type="ECO:0000256" key="2">
    <source>
        <dbReference type="ARBA" id="ARBA00022475"/>
    </source>
</evidence>
<dbReference type="InterPro" id="IPR021820">
    <property type="entry name" value="S-locus_recpt_kinase_C"/>
</dbReference>
<dbReference type="SMART" id="SM00220">
    <property type="entry name" value="S_TKc"/>
    <property type="match status" value="1"/>
</dbReference>
<dbReference type="InterPro" id="IPR017441">
    <property type="entry name" value="Protein_kinase_ATP_BS"/>
</dbReference>
<dbReference type="SMART" id="SM00108">
    <property type="entry name" value="B_lectin"/>
    <property type="match status" value="1"/>
</dbReference>
<feature type="domain" description="Apple" evidence="23">
    <location>
        <begin position="368"/>
        <end position="454"/>
    </location>
</feature>
<dbReference type="SMART" id="SM00473">
    <property type="entry name" value="PAN_AP"/>
    <property type="match status" value="1"/>
</dbReference>
<dbReference type="Pfam" id="PF11883">
    <property type="entry name" value="DUF3403"/>
    <property type="match status" value="1"/>
</dbReference>
<keyword evidence="4 16" id="KW-0808">Transferase</keyword>
<evidence type="ECO:0000259" key="23">
    <source>
        <dbReference type="PROSITE" id="PS50948"/>
    </source>
</evidence>
<keyword evidence="9 16" id="KW-0067">ATP-binding</keyword>
<dbReference type="PROSITE" id="PS50011">
    <property type="entry name" value="PROTEIN_KINASE_DOM"/>
    <property type="match status" value="1"/>
</dbReference>
<dbReference type="CDD" id="cd00028">
    <property type="entry name" value="B_lectin"/>
    <property type="match status" value="1"/>
</dbReference>
<dbReference type="InterPro" id="IPR036426">
    <property type="entry name" value="Bulb-type_lectin_dom_sf"/>
</dbReference>
<dbReference type="FunFam" id="1.10.510.10:FF:000060">
    <property type="entry name" value="G-type lectin S-receptor-like serine/threonine-protein kinase"/>
    <property type="match status" value="1"/>
</dbReference>
<evidence type="ECO:0000313" key="25">
    <source>
        <dbReference type="Proteomes" id="UP001154282"/>
    </source>
</evidence>
<dbReference type="SUPFAM" id="SSF51110">
    <property type="entry name" value="alpha-D-mannose-specific plant lectins"/>
    <property type="match status" value="1"/>
</dbReference>
<keyword evidence="7 16" id="KW-0547">Nucleotide-binding</keyword>
<evidence type="ECO:0000256" key="5">
    <source>
        <dbReference type="ARBA" id="ARBA00022692"/>
    </source>
</evidence>
<dbReference type="Pfam" id="PF00954">
    <property type="entry name" value="S_locus_glycop"/>
    <property type="match status" value="1"/>
</dbReference>
<comment type="similarity">
    <text evidence="16">Belongs to the protein kinase superfamily. Ser/Thr protein kinase family.</text>
</comment>
<comment type="subcellular location">
    <subcellularLocation>
        <location evidence="1">Cell membrane</location>
        <topology evidence="1">Single-pass type I membrane protein</topology>
    </subcellularLocation>
</comment>
<keyword evidence="2" id="KW-1003">Cell membrane</keyword>
<gene>
    <name evidence="24" type="ORF">LITE_LOCUS37620</name>
</gene>
<dbReference type="Gene3D" id="3.30.200.20">
    <property type="entry name" value="Phosphorylase Kinase, domain 1"/>
    <property type="match status" value="1"/>
</dbReference>
<dbReference type="InterPro" id="IPR000742">
    <property type="entry name" value="EGF"/>
</dbReference>
<dbReference type="InterPro" id="IPR000719">
    <property type="entry name" value="Prot_kinase_dom"/>
</dbReference>
<dbReference type="PROSITE" id="PS00108">
    <property type="entry name" value="PROTEIN_KINASE_ST"/>
    <property type="match status" value="1"/>
</dbReference>
<dbReference type="PIRSF" id="PIRSF000641">
    <property type="entry name" value="SRK"/>
    <property type="match status" value="1"/>
</dbReference>
<dbReference type="Gene3D" id="1.10.510.10">
    <property type="entry name" value="Transferase(Phosphotransferase) domain 1"/>
    <property type="match status" value="1"/>
</dbReference>
<comment type="catalytic activity">
    <reaction evidence="15 16">
        <text>L-seryl-[protein] + ATP = O-phospho-L-seryl-[protein] + ADP + H(+)</text>
        <dbReference type="Rhea" id="RHEA:17989"/>
        <dbReference type="Rhea" id="RHEA-COMP:9863"/>
        <dbReference type="Rhea" id="RHEA-COMP:11604"/>
        <dbReference type="ChEBI" id="CHEBI:15378"/>
        <dbReference type="ChEBI" id="CHEBI:29999"/>
        <dbReference type="ChEBI" id="CHEBI:30616"/>
        <dbReference type="ChEBI" id="CHEBI:83421"/>
        <dbReference type="ChEBI" id="CHEBI:456216"/>
        <dbReference type="EC" id="2.7.11.1"/>
    </reaction>
</comment>
<evidence type="ECO:0000256" key="17">
    <source>
        <dbReference type="PROSITE-ProRule" id="PRU00076"/>
    </source>
</evidence>
<dbReference type="InterPro" id="IPR003609">
    <property type="entry name" value="Pan_app"/>
</dbReference>
<keyword evidence="12" id="KW-1015">Disulfide bond</keyword>
<keyword evidence="10 19" id="KW-1133">Transmembrane helix</keyword>
<dbReference type="CDD" id="cd01098">
    <property type="entry name" value="PAN_AP_plant"/>
    <property type="match status" value="1"/>
</dbReference>
<dbReference type="EMBL" id="CAMGYJ010000008">
    <property type="protein sequence ID" value="CAI0467910.1"/>
    <property type="molecule type" value="Genomic_DNA"/>
</dbReference>
<dbReference type="GO" id="GO:0005524">
    <property type="term" value="F:ATP binding"/>
    <property type="evidence" value="ECO:0007669"/>
    <property type="project" value="UniProtKB-UniRule"/>
</dbReference>
<evidence type="ECO:0000256" key="18">
    <source>
        <dbReference type="PROSITE-ProRule" id="PRU10141"/>
    </source>
</evidence>
<feature type="binding site" evidence="18">
    <location>
        <position position="585"/>
    </location>
    <ligand>
        <name>ATP</name>
        <dbReference type="ChEBI" id="CHEBI:30616"/>
    </ligand>
</feature>
<dbReference type="Pfam" id="PF07714">
    <property type="entry name" value="PK_Tyr_Ser-Thr"/>
    <property type="match status" value="1"/>
</dbReference>
<dbReference type="EC" id="2.7.11.1" evidence="16"/>
<dbReference type="InterPro" id="IPR000858">
    <property type="entry name" value="S_locus_glycoprot_dom"/>
</dbReference>
<evidence type="ECO:0000256" key="12">
    <source>
        <dbReference type="ARBA" id="ARBA00023157"/>
    </source>
</evidence>
<protein>
    <recommendedName>
        <fullName evidence="16">Receptor-like serine/threonine-protein kinase</fullName>
        <ecNumber evidence="16">2.7.11.1</ecNumber>
    </recommendedName>
</protein>
<evidence type="ECO:0000256" key="10">
    <source>
        <dbReference type="ARBA" id="ARBA00022989"/>
    </source>
</evidence>
<dbReference type="CDD" id="cd00054">
    <property type="entry name" value="EGF_CA"/>
    <property type="match status" value="1"/>
</dbReference>
<evidence type="ECO:0000256" key="11">
    <source>
        <dbReference type="ARBA" id="ARBA00023136"/>
    </source>
</evidence>
<comment type="caution">
    <text evidence="17">Lacks conserved residue(s) required for the propagation of feature annotation.</text>
</comment>
<evidence type="ECO:0000256" key="13">
    <source>
        <dbReference type="ARBA" id="ARBA00023180"/>
    </source>
</evidence>
<dbReference type="PANTHER" id="PTHR27002">
    <property type="entry name" value="RECEPTOR-LIKE SERINE/THREONINE-PROTEIN KINASE SD1-8"/>
    <property type="match status" value="1"/>
</dbReference>
<dbReference type="Gene3D" id="2.90.10.10">
    <property type="entry name" value="Bulb-type lectin domain"/>
    <property type="match status" value="1"/>
</dbReference>
<dbReference type="Pfam" id="PF08276">
    <property type="entry name" value="PAN_2"/>
    <property type="match status" value="1"/>
</dbReference>
<name>A0AAV0PBG2_9ROSI</name>
<dbReference type="GO" id="GO:0048544">
    <property type="term" value="P:recognition of pollen"/>
    <property type="evidence" value="ECO:0007669"/>
    <property type="project" value="InterPro"/>
</dbReference>
<dbReference type="InterPro" id="IPR024171">
    <property type="entry name" value="SRK-like_kinase"/>
</dbReference>
<dbReference type="CDD" id="cd14066">
    <property type="entry name" value="STKc_IRAK"/>
    <property type="match status" value="1"/>
</dbReference>
<evidence type="ECO:0000256" key="8">
    <source>
        <dbReference type="ARBA" id="ARBA00022777"/>
    </source>
</evidence>
<evidence type="ECO:0000259" key="22">
    <source>
        <dbReference type="PROSITE" id="PS50927"/>
    </source>
</evidence>
<evidence type="ECO:0000256" key="4">
    <source>
        <dbReference type="ARBA" id="ARBA00022679"/>
    </source>
</evidence>
<accession>A0AAV0PBG2</accession>
<comment type="catalytic activity">
    <reaction evidence="14 16">
        <text>L-threonyl-[protein] + ATP = O-phospho-L-threonyl-[protein] + ADP + H(+)</text>
        <dbReference type="Rhea" id="RHEA:46608"/>
        <dbReference type="Rhea" id="RHEA-COMP:11060"/>
        <dbReference type="Rhea" id="RHEA-COMP:11605"/>
        <dbReference type="ChEBI" id="CHEBI:15378"/>
        <dbReference type="ChEBI" id="CHEBI:30013"/>
        <dbReference type="ChEBI" id="CHEBI:30616"/>
        <dbReference type="ChEBI" id="CHEBI:61977"/>
        <dbReference type="ChEBI" id="CHEBI:456216"/>
        <dbReference type="EC" id="2.7.11.1"/>
    </reaction>
</comment>
<keyword evidence="13" id="KW-0325">Glycoprotein</keyword>